<reference evidence="11 12" key="1">
    <citation type="submission" date="2018-05" db="EMBL/GenBank/DDBJ databases">
        <title>Genomic Encyclopedia of Type Strains, Phase IV (KMG-IV): sequencing the most valuable type-strain genomes for metagenomic binning, comparative biology and taxonomic classification.</title>
        <authorList>
            <person name="Goeker M."/>
        </authorList>
    </citation>
    <scope>NUCLEOTIDE SEQUENCE [LARGE SCALE GENOMIC DNA]</scope>
    <source>
        <strain evidence="11 12">DSM 24906</strain>
    </source>
</reference>
<evidence type="ECO:0000256" key="6">
    <source>
        <dbReference type="ARBA" id="ARBA00022692"/>
    </source>
</evidence>
<evidence type="ECO:0000256" key="1">
    <source>
        <dbReference type="ARBA" id="ARBA00001946"/>
    </source>
</evidence>
<comment type="cofactor">
    <cofactor evidence="1">
        <name>Mg(2+)</name>
        <dbReference type="ChEBI" id="CHEBI:18420"/>
    </cofactor>
</comment>
<dbReference type="Pfam" id="PF01040">
    <property type="entry name" value="UbiA"/>
    <property type="match status" value="1"/>
</dbReference>
<dbReference type="InterPro" id="IPR039653">
    <property type="entry name" value="Prenyltransferase"/>
</dbReference>
<dbReference type="PANTHER" id="PTHR11048">
    <property type="entry name" value="PRENYLTRANSFERASES"/>
    <property type="match status" value="1"/>
</dbReference>
<evidence type="ECO:0000256" key="5">
    <source>
        <dbReference type="ARBA" id="ARBA00022679"/>
    </source>
</evidence>
<keyword evidence="8 10" id="KW-0472">Membrane</keyword>
<feature type="transmembrane region" description="Helical" evidence="10">
    <location>
        <begin position="89"/>
        <end position="106"/>
    </location>
</feature>
<dbReference type="Gene3D" id="1.20.120.1780">
    <property type="entry name" value="UbiA prenyltransferase"/>
    <property type="match status" value="1"/>
</dbReference>
<dbReference type="AlphaFoldDB" id="A0AA45C6A7"/>
<dbReference type="Gene3D" id="1.10.357.140">
    <property type="entry name" value="UbiA prenyltransferase"/>
    <property type="match status" value="1"/>
</dbReference>
<evidence type="ECO:0000256" key="4">
    <source>
        <dbReference type="ARBA" id="ARBA00022519"/>
    </source>
</evidence>
<keyword evidence="5" id="KW-0808">Transferase</keyword>
<dbReference type="GO" id="GO:0006744">
    <property type="term" value="P:ubiquinone biosynthetic process"/>
    <property type="evidence" value="ECO:0007669"/>
    <property type="project" value="TreeGrafter"/>
</dbReference>
<keyword evidence="4" id="KW-0997">Cell inner membrane</keyword>
<name>A0AA45C6A7_9BACT</name>
<feature type="transmembrane region" description="Helical" evidence="10">
    <location>
        <begin position="230"/>
        <end position="246"/>
    </location>
</feature>
<dbReference type="InterPro" id="IPR006371">
    <property type="entry name" value="Polyprenyltransferase_UbiA-li"/>
</dbReference>
<dbReference type="GO" id="GO:0005886">
    <property type="term" value="C:plasma membrane"/>
    <property type="evidence" value="ECO:0007669"/>
    <property type="project" value="TreeGrafter"/>
</dbReference>
<evidence type="ECO:0000256" key="8">
    <source>
        <dbReference type="ARBA" id="ARBA00023136"/>
    </source>
</evidence>
<feature type="transmembrane region" description="Helical" evidence="10">
    <location>
        <begin position="12"/>
        <end position="33"/>
    </location>
</feature>
<keyword evidence="7 10" id="KW-1133">Transmembrane helix</keyword>
<comment type="caution">
    <text evidence="11">The sequence shown here is derived from an EMBL/GenBank/DDBJ whole genome shotgun (WGS) entry which is preliminary data.</text>
</comment>
<keyword evidence="4" id="KW-1003">Cell membrane</keyword>
<feature type="transmembrane region" description="Helical" evidence="10">
    <location>
        <begin position="160"/>
        <end position="180"/>
    </location>
</feature>
<dbReference type="Proteomes" id="UP000245921">
    <property type="component" value="Unassembled WGS sequence"/>
</dbReference>
<evidence type="ECO:0000256" key="9">
    <source>
        <dbReference type="ARBA" id="ARBA00034524"/>
    </source>
</evidence>
<keyword evidence="12" id="KW-1185">Reference proteome</keyword>
<comment type="subcellular location">
    <subcellularLocation>
        <location evidence="2">Membrane</location>
        <topology evidence="2">Multi-pass membrane protein</topology>
    </subcellularLocation>
</comment>
<feature type="transmembrane region" description="Helical" evidence="10">
    <location>
        <begin position="200"/>
        <end position="224"/>
    </location>
</feature>
<evidence type="ECO:0000256" key="2">
    <source>
        <dbReference type="ARBA" id="ARBA00004141"/>
    </source>
</evidence>
<dbReference type="InterPro" id="IPR000537">
    <property type="entry name" value="UbiA_prenyltransferase"/>
</dbReference>
<accession>A0AA45C6A7</accession>
<organism evidence="11 12">
    <name type="scientific">Oceanotoga teriensis</name>
    <dbReference type="NCBI Taxonomy" id="515440"/>
    <lineage>
        <taxon>Bacteria</taxon>
        <taxon>Thermotogati</taxon>
        <taxon>Thermotogota</taxon>
        <taxon>Thermotogae</taxon>
        <taxon>Petrotogales</taxon>
        <taxon>Petrotogaceae</taxon>
        <taxon>Oceanotoga</taxon>
    </lineage>
</organism>
<sequence>MVLSKLKTYGELVMFSHTLFSLPFALISMFWAANGLPNFDVFLWIVIALFGARNGANALNRIIDAEIDKKNPRTKDRHIPKGKVKKREALLIVIFCFVIMEISAYMLNPLCLYLSPLAIAIFVIYSYTKRFTWLCHIILGIACGGAPVGAWIAVKGTIDIVPILLGAVVTAWVGGFDIIYATQDYNFDKENKLHSIPVFFGIKGSLIISSLMHIFSIGILFLLYYIMNMGIFYLIGLIIISILLFIEHKMVSPKDLKSMKIASYSINQIVSVLFLIFTSIDIFF</sequence>
<dbReference type="NCBIfam" id="TIGR01475">
    <property type="entry name" value="ubiA_other"/>
    <property type="match status" value="1"/>
</dbReference>
<dbReference type="EC" id="2.5.1.39" evidence="9"/>
<comment type="similarity">
    <text evidence="3">Belongs to the UbiA prenyltransferase family.</text>
</comment>
<feature type="transmembrane region" description="Helical" evidence="10">
    <location>
        <begin position="133"/>
        <end position="154"/>
    </location>
</feature>
<evidence type="ECO:0000313" key="12">
    <source>
        <dbReference type="Proteomes" id="UP000245921"/>
    </source>
</evidence>
<evidence type="ECO:0000256" key="10">
    <source>
        <dbReference type="SAM" id="Phobius"/>
    </source>
</evidence>
<protein>
    <recommendedName>
        <fullName evidence="9">4-hydroxybenzoate polyprenyltransferase</fullName>
        <ecNumber evidence="9">2.5.1.39</ecNumber>
    </recommendedName>
</protein>
<proteinExistence type="inferred from homology"/>
<feature type="transmembrane region" description="Helical" evidence="10">
    <location>
        <begin position="39"/>
        <end position="56"/>
    </location>
</feature>
<keyword evidence="6 10" id="KW-0812">Transmembrane</keyword>
<dbReference type="FunFam" id="1.20.120.1780:FF:000001">
    <property type="entry name" value="4-hydroxybenzoate octaprenyltransferase"/>
    <property type="match status" value="1"/>
</dbReference>
<dbReference type="GO" id="GO:0008412">
    <property type="term" value="F:4-hydroxybenzoate polyprenyltransferase activity"/>
    <property type="evidence" value="ECO:0007669"/>
    <property type="project" value="UniProtKB-EC"/>
</dbReference>
<dbReference type="RefSeq" id="WP_109605081.1">
    <property type="nucleotide sequence ID" value="NZ_JAMHJO010000001.1"/>
</dbReference>
<dbReference type="PANTHER" id="PTHR11048:SF28">
    <property type="entry name" value="4-HYDROXYBENZOATE POLYPRENYLTRANSFERASE, MITOCHONDRIAL"/>
    <property type="match status" value="1"/>
</dbReference>
<gene>
    <name evidence="11" type="ORF">C7380_11166</name>
</gene>
<dbReference type="FunFam" id="1.10.357.140:FF:000008">
    <property type="entry name" value="4-hydroxybenzoate octaprenyltransferase"/>
    <property type="match status" value="1"/>
</dbReference>
<evidence type="ECO:0000256" key="3">
    <source>
        <dbReference type="ARBA" id="ARBA00005985"/>
    </source>
</evidence>
<feature type="transmembrane region" description="Helical" evidence="10">
    <location>
        <begin position="266"/>
        <end position="283"/>
    </location>
</feature>
<dbReference type="CDD" id="cd13959">
    <property type="entry name" value="PT_UbiA_COQ2"/>
    <property type="match status" value="1"/>
</dbReference>
<dbReference type="EMBL" id="QGGI01000011">
    <property type="protein sequence ID" value="PWJ91258.1"/>
    <property type="molecule type" value="Genomic_DNA"/>
</dbReference>
<evidence type="ECO:0000256" key="7">
    <source>
        <dbReference type="ARBA" id="ARBA00022989"/>
    </source>
</evidence>
<evidence type="ECO:0000313" key="11">
    <source>
        <dbReference type="EMBL" id="PWJ91258.1"/>
    </source>
</evidence>
<dbReference type="InterPro" id="IPR044878">
    <property type="entry name" value="UbiA_sf"/>
</dbReference>